<evidence type="ECO:0000256" key="1">
    <source>
        <dbReference type="ARBA" id="ARBA00004141"/>
    </source>
</evidence>
<name>A0A1G8RUS3_9BACL</name>
<dbReference type="Proteomes" id="UP000199050">
    <property type="component" value="Unassembled WGS sequence"/>
</dbReference>
<evidence type="ECO:0000259" key="6">
    <source>
        <dbReference type="Pfam" id="PF01957"/>
    </source>
</evidence>
<keyword evidence="7" id="KW-0378">Hydrolase</keyword>
<dbReference type="PANTHER" id="PTHR33507">
    <property type="entry name" value="INNER MEMBRANE PROTEIN YBBJ"/>
    <property type="match status" value="1"/>
</dbReference>
<dbReference type="InterPro" id="IPR012340">
    <property type="entry name" value="NA-bd_OB-fold"/>
</dbReference>
<keyword evidence="4 5" id="KW-0472">Membrane</keyword>
<dbReference type="GO" id="GO:0006508">
    <property type="term" value="P:proteolysis"/>
    <property type="evidence" value="ECO:0007669"/>
    <property type="project" value="UniProtKB-KW"/>
</dbReference>
<dbReference type="AlphaFoldDB" id="A0A1G8RUS3"/>
<dbReference type="Gene3D" id="2.40.50.140">
    <property type="entry name" value="Nucleic acid-binding proteins"/>
    <property type="match status" value="1"/>
</dbReference>
<keyword evidence="2 5" id="KW-0812">Transmembrane</keyword>
<accession>A0A1G8RUS3</accession>
<dbReference type="InterPro" id="IPR052165">
    <property type="entry name" value="Membrane_assoc_protease"/>
</dbReference>
<dbReference type="RefSeq" id="WP_090714865.1">
    <property type="nucleotide sequence ID" value="NZ_CBCSKY010000032.1"/>
</dbReference>
<protein>
    <submittedName>
        <fullName evidence="7">Membrane protein implicated in regulation of membrane protease activity</fullName>
    </submittedName>
</protein>
<organism evidence="7 8">
    <name type="scientific">Paenibacillus typhae</name>
    <dbReference type="NCBI Taxonomy" id="1174501"/>
    <lineage>
        <taxon>Bacteria</taxon>
        <taxon>Bacillati</taxon>
        <taxon>Bacillota</taxon>
        <taxon>Bacilli</taxon>
        <taxon>Bacillales</taxon>
        <taxon>Paenibacillaceae</taxon>
        <taxon>Paenibacillus</taxon>
    </lineage>
</organism>
<gene>
    <name evidence="7" type="ORF">SAMN05216192_11360</name>
</gene>
<keyword evidence="8" id="KW-1185">Reference proteome</keyword>
<comment type="subcellular location">
    <subcellularLocation>
        <location evidence="1">Membrane</location>
        <topology evidence="1">Multi-pass membrane protein</topology>
    </subcellularLocation>
</comment>
<dbReference type="Pfam" id="PF01957">
    <property type="entry name" value="NfeD"/>
    <property type="match status" value="1"/>
</dbReference>
<feature type="domain" description="NfeD-like C-terminal" evidence="6">
    <location>
        <begin position="84"/>
        <end position="139"/>
    </location>
</feature>
<sequence length="144" mass="15900">MVAWVLWLVAAGVLLVIEMFTLTFYLFWLTIGAVAALLVSLVWPEAVLVQVLAGALVTVLLTVFSKPLVARFRHSRGFKDMGTEIIGRQGIVAEPVEPGRYGQVKVGGDTWSAVSGQVLAKDELVRVIRRSSTIIEVERWEDFS</sequence>
<evidence type="ECO:0000256" key="2">
    <source>
        <dbReference type="ARBA" id="ARBA00022692"/>
    </source>
</evidence>
<dbReference type="SUPFAM" id="SSF141322">
    <property type="entry name" value="NfeD domain-like"/>
    <property type="match status" value="1"/>
</dbReference>
<keyword evidence="7" id="KW-0645">Protease</keyword>
<proteinExistence type="predicted"/>
<dbReference type="OrthoDB" id="894082at2"/>
<dbReference type="GO" id="GO:0005886">
    <property type="term" value="C:plasma membrane"/>
    <property type="evidence" value="ECO:0007669"/>
    <property type="project" value="TreeGrafter"/>
</dbReference>
<evidence type="ECO:0000313" key="7">
    <source>
        <dbReference type="EMBL" id="SDJ20717.1"/>
    </source>
</evidence>
<evidence type="ECO:0000256" key="5">
    <source>
        <dbReference type="SAM" id="Phobius"/>
    </source>
</evidence>
<evidence type="ECO:0000256" key="4">
    <source>
        <dbReference type="ARBA" id="ARBA00023136"/>
    </source>
</evidence>
<dbReference type="PANTHER" id="PTHR33507:SF3">
    <property type="entry name" value="INNER MEMBRANE PROTEIN YBBJ"/>
    <property type="match status" value="1"/>
</dbReference>
<dbReference type="InterPro" id="IPR002810">
    <property type="entry name" value="NfeD-like_C"/>
</dbReference>
<dbReference type="GO" id="GO:0008233">
    <property type="term" value="F:peptidase activity"/>
    <property type="evidence" value="ECO:0007669"/>
    <property type="project" value="UniProtKB-KW"/>
</dbReference>
<feature type="transmembrane region" description="Helical" evidence="5">
    <location>
        <begin position="5"/>
        <end position="27"/>
    </location>
</feature>
<dbReference type="EMBL" id="FNDX01000013">
    <property type="protein sequence ID" value="SDJ20717.1"/>
    <property type="molecule type" value="Genomic_DNA"/>
</dbReference>
<dbReference type="STRING" id="1174501.SAMN05216192_11360"/>
<evidence type="ECO:0000313" key="8">
    <source>
        <dbReference type="Proteomes" id="UP000199050"/>
    </source>
</evidence>
<keyword evidence="3 5" id="KW-1133">Transmembrane helix</keyword>
<evidence type="ECO:0000256" key="3">
    <source>
        <dbReference type="ARBA" id="ARBA00022989"/>
    </source>
</evidence>
<reference evidence="8" key="1">
    <citation type="submission" date="2016-10" db="EMBL/GenBank/DDBJ databases">
        <authorList>
            <person name="Varghese N."/>
            <person name="Submissions S."/>
        </authorList>
    </citation>
    <scope>NUCLEOTIDE SEQUENCE [LARGE SCALE GENOMIC DNA]</scope>
    <source>
        <strain evidence="8">CGMCC 1.11012</strain>
    </source>
</reference>
<feature type="transmembrane region" description="Helical" evidence="5">
    <location>
        <begin position="47"/>
        <end position="69"/>
    </location>
</feature>